<dbReference type="GO" id="GO:0043565">
    <property type="term" value="F:sequence-specific DNA binding"/>
    <property type="evidence" value="ECO:0007669"/>
    <property type="project" value="TreeGrafter"/>
</dbReference>
<dbReference type="InterPro" id="IPR036388">
    <property type="entry name" value="WH-like_DNA-bd_sf"/>
</dbReference>
<evidence type="ECO:0000256" key="2">
    <source>
        <dbReference type="ARBA" id="ARBA00023015"/>
    </source>
</evidence>
<evidence type="ECO:0000259" key="5">
    <source>
        <dbReference type="PROSITE" id="PS50931"/>
    </source>
</evidence>
<dbReference type="SUPFAM" id="SSF53850">
    <property type="entry name" value="Periplasmic binding protein-like II"/>
    <property type="match status" value="1"/>
</dbReference>
<gene>
    <name evidence="6" type="primary">dmlR_7</name>
    <name evidence="6" type="ORF">GAK30_01804</name>
</gene>
<organism evidence="6 7">
    <name type="scientific">Paracidovorax wautersii</name>
    <dbReference type="NCBI Taxonomy" id="1177982"/>
    <lineage>
        <taxon>Bacteria</taxon>
        <taxon>Pseudomonadati</taxon>
        <taxon>Pseudomonadota</taxon>
        <taxon>Betaproteobacteria</taxon>
        <taxon>Burkholderiales</taxon>
        <taxon>Comamonadaceae</taxon>
        <taxon>Paracidovorax</taxon>
    </lineage>
</organism>
<evidence type="ECO:0000256" key="3">
    <source>
        <dbReference type="ARBA" id="ARBA00023125"/>
    </source>
</evidence>
<feature type="domain" description="HTH lysR-type" evidence="5">
    <location>
        <begin position="24"/>
        <end position="81"/>
    </location>
</feature>
<dbReference type="Proteomes" id="UP000461670">
    <property type="component" value="Unassembled WGS sequence"/>
</dbReference>
<dbReference type="PANTHER" id="PTHR30537">
    <property type="entry name" value="HTH-TYPE TRANSCRIPTIONAL REGULATOR"/>
    <property type="match status" value="1"/>
</dbReference>
<dbReference type="Pfam" id="PF00126">
    <property type="entry name" value="HTH_1"/>
    <property type="match status" value="1"/>
</dbReference>
<dbReference type="InterPro" id="IPR058163">
    <property type="entry name" value="LysR-type_TF_proteobact-type"/>
</dbReference>
<accession>A0A7V8FP80</accession>
<comment type="similarity">
    <text evidence="1">Belongs to the LysR transcriptional regulatory family.</text>
</comment>
<protein>
    <submittedName>
        <fullName evidence="6">HTH-type transcriptional regulator DmlR</fullName>
    </submittedName>
</protein>
<dbReference type="InterPro" id="IPR005119">
    <property type="entry name" value="LysR_subst-bd"/>
</dbReference>
<dbReference type="GO" id="GO:0006351">
    <property type="term" value="P:DNA-templated transcription"/>
    <property type="evidence" value="ECO:0007669"/>
    <property type="project" value="TreeGrafter"/>
</dbReference>
<evidence type="ECO:0000313" key="6">
    <source>
        <dbReference type="EMBL" id="KAF1021454.1"/>
    </source>
</evidence>
<sequence length="341" mass="37052">MATPASNAASPEPGRLDPALMAHPVFGDLHVLTVVGQTRSYTQAARRLGVSKATVSLRVAELERAAGVPLVQRSTRSVALTAAGQQLAEEIGPSFTRIEQSFAAVRDLASTPRGLVRLTAPVALGRQHLVPMLADFLRQYPQIRVELDLNDRFVNLVQEGFDLAIRHVHAPPETHVAWTLCETRSVLVASRDYLARRGVPAHPRDLADHDCLMYLRGAAGQSWTLERPPRRRGAEPERETVAVTGPVKANNSEALRDAALAGLGIALLPDFSARTGPVHAPGAAPDSTLVHVLPQWQPQGFFGARLYALRPWAPQVPRAVQYLVDHLRQRFAPGFEPDVAG</sequence>
<evidence type="ECO:0000256" key="1">
    <source>
        <dbReference type="ARBA" id="ARBA00009437"/>
    </source>
</evidence>
<dbReference type="PROSITE" id="PS50931">
    <property type="entry name" value="HTH_LYSR"/>
    <property type="match status" value="1"/>
</dbReference>
<evidence type="ECO:0000256" key="4">
    <source>
        <dbReference type="ARBA" id="ARBA00023163"/>
    </source>
</evidence>
<dbReference type="EMBL" id="WNDQ01000021">
    <property type="protein sequence ID" value="KAF1021454.1"/>
    <property type="molecule type" value="Genomic_DNA"/>
</dbReference>
<reference evidence="7" key="1">
    <citation type="journal article" date="2020" name="MBio">
        <title>Horizontal gene transfer to a defensive symbiont with a reduced genome amongst a multipartite beetle microbiome.</title>
        <authorList>
            <person name="Waterworth S.C."/>
            <person name="Florez L.V."/>
            <person name="Rees E.R."/>
            <person name="Hertweck C."/>
            <person name="Kaltenpoth M."/>
            <person name="Kwan J.C."/>
        </authorList>
    </citation>
    <scope>NUCLEOTIDE SEQUENCE [LARGE SCALE GENOMIC DNA]</scope>
</reference>
<dbReference type="GO" id="GO:0003700">
    <property type="term" value="F:DNA-binding transcription factor activity"/>
    <property type="evidence" value="ECO:0007669"/>
    <property type="project" value="InterPro"/>
</dbReference>
<dbReference type="SUPFAM" id="SSF46785">
    <property type="entry name" value="Winged helix' DNA-binding domain"/>
    <property type="match status" value="1"/>
</dbReference>
<dbReference type="PANTHER" id="PTHR30537:SF5">
    <property type="entry name" value="HTH-TYPE TRANSCRIPTIONAL ACTIVATOR TTDR-RELATED"/>
    <property type="match status" value="1"/>
</dbReference>
<dbReference type="InterPro" id="IPR000847">
    <property type="entry name" value="LysR_HTH_N"/>
</dbReference>
<dbReference type="InterPro" id="IPR036390">
    <property type="entry name" value="WH_DNA-bd_sf"/>
</dbReference>
<comment type="caution">
    <text evidence="6">The sequence shown here is derived from an EMBL/GenBank/DDBJ whole genome shotgun (WGS) entry which is preliminary data.</text>
</comment>
<dbReference type="Gene3D" id="3.40.190.290">
    <property type="match status" value="1"/>
</dbReference>
<dbReference type="Gene3D" id="1.10.10.10">
    <property type="entry name" value="Winged helix-like DNA-binding domain superfamily/Winged helix DNA-binding domain"/>
    <property type="match status" value="1"/>
</dbReference>
<keyword evidence="4" id="KW-0804">Transcription</keyword>
<dbReference type="CDD" id="cd08422">
    <property type="entry name" value="PBP2_CrgA_like"/>
    <property type="match status" value="1"/>
</dbReference>
<name>A0A7V8FP80_9BURK</name>
<keyword evidence="3" id="KW-0238">DNA-binding</keyword>
<dbReference type="Pfam" id="PF03466">
    <property type="entry name" value="LysR_substrate"/>
    <property type="match status" value="1"/>
</dbReference>
<evidence type="ECO:0000313" key="7">
    <source>
        <dbReference type="Proteomes" id="UP000461670"/>
    </source>
</evidence>
<dbReference type="AlphaFoldDB" id="A0A7V8FP80"/>
<proteinExistence type="inferred from homology"/>
<keyword evidence="2" id="KW-0805">Transcription regulation</keyword>